<proteinExistence type="predicted"/>
<keyword evidence="4" id="KW-1185">Reference proteome</keyword>
<dbReference type="PANTHER" id="PTHR43032:SF4">
    <property type="entry name" value="OXIDOREDUCTASE MOLYBDOPTERIN-BINDING DOMAIN-CONTAINING PROTEIN"/>
    <property type="match status" value="1"/>
</dbReference>
<evidence type="ECO:0000313" key="4">
    <source>
        <dbReference type="Proteomes" id="UP001162891"/>
    </source>
</evidence>
<evidence type="ECO:0000313" key="3">
    <source>
        <dbReference type="EMBL" id="BDG04742.1"/>
    </source>
</evidence>
<organism evidence="3 4">
    <name type="scientific">Anaeromyxobacter oryzae</name>
    <dbReference type="NCBI Taxonomy" id="2918170"/>
    <lineage>
        <taxon>Bacteria</taxon>
        <taxon>Pseudomonadati</taxon>
        <taxon>Myxococcota</taxon>
        <taxon>Myxococcia</taxon>
        <taxon>Myxococcales</taxon>
        <taxon>Cystobacterineae</taxon>
        <taxon>Anaeromyxobacteraceae</taxon>
        <taxon>Anaeromyxobacter</taxon>
    </lineage>
</organism>
<reference evidence="4" key="1">
    <citation type="journal article" date="2022" name="Int. J. Syst. Evol. Microbiol.">
        <title>Anaeromyxobacter oryzae sp. nov., Anaeromyxobacter diazotrophicus sp. nov. and Anaeromyxobacter paludicola sp. nov., isolated from paddy soils.</title>
        <authorList>
            <person name="Itoh H."/>
            <person name="Xu Z."/>
            <person name="Mise K."/>
            <person name="Masuda Y."/>
            <person name="Ushijima N."/>
            <person name="Hayakawa C."/>
            <person name="Shiratori Y."/>
            <person name="Senoo K."/>
        </authorList>
    </citation>
    <scope>NUCLEOTIDE SEQUENCE [LARGE SCALE GENOMIC DNA]</scope>
    <source>
        <strain evidence="4">Red232</strain>
    </source>
</reference>
<dbReference type="InterPro" id="IPR036374">
    <property type="entry name" value="OxRdtase_Mopterin-bd_sf"/>
</dbReference>
<dbReference type="CDD" id="cd02109">
    <property type="entry name" value="arch_bact_SO_family_Moco"/>
    <property type="match status" value="1"/>
</dbReference>
<dbReference type="Pfam" id="PF00174">
    <property type="entry name" value="Oxidored_molyb"/>
    <property type="match status" value="1"/>
</dbReference>
<dbReference type="InterPro" id="IPR000572">
    <property type="entry name" value="OxRdtase_Mopterin-bd_dom"/>
</dbReference>
<evidence type="ECO:0000256" key="1">
    <source>
        <dbReference type="SAM" id="MobiDB-lite"/>
    </source>
</evidence>
<dbReference type="Gene3D" id="3.90.420.10">
    <property type="entry name" value="Oxidoreductase, molybdopterin-binding domain"/>
    <property type="match status" value="1"/>
</dbReference>
<dbReference type="Proteomes" id="UP001162891">
    <property type="component" value="Chromosome"/>
</dbReference>
<dbReference type="RefSeq" id="WP_248353210.1">
    <property type="nucleotide sequence ID" value="NZ_AP025591.1"/>
</dbReference>
<sequence>MITRGFRSRRQRADPSRVPPGQYVTDDFPVLSAGPTPRTSLEAWSFALRDVDGGELATWTWKDLLALPPATVTVDIHCVTKWSKLDTRWKGVTIDGLLEAAGLDPDAPYVTAFCDGGYTTNLAMEDLLDGRGLVAYEYDGAPIDPEHGGPARLLIPHLYFWKSAKWIRGLAFMEEDEPGFWETHGYHLRGDPWKEERYAGD</sequence>
<gene>
    <name evidence="3" type="ORF">AMOR_37380</name>
</gene>
<dbReference type="EMBL" id="AP025591">
    <property type="protein sequence ID" value="BDG04742.1"/>
    <property type="molecule type" value="Genomic_DNA"/>
</dbReference>
<name>A0ABN6MUT9_9BACT</name>
<dbReference type="SUPFAM" id="SSF56524">
    <property type="entry name" value="Oxidoreductase molybdopterin-binding domain"/>
    <property type="match status" value="1"/>
</dbReference>
<evidence type="ECO:0000259" key="2">
    <source>
        <dbReference type="Pfam" id="PF00174"/>
    </source>
</evidence>
<protein>
    <submittedName>
        <fullName evidence="3">Molybdopterin-binding protein</fullName>
    </submittedName>
</protein>
<feature type="domain" description="Oxidoreductase molybdopterin-binding" evidence="2">
    <location>
        <begin position="34"/>
        <end position="181"/>
    </location>
</feature>
<feature type="compositionally biased region" description="Basic residues" evidence="1">
    <location>
        <begin position="1"/>
        <end position="10"/>
    </location>
</feature>
<feature type="region of interest" description="Disordered" evidence="1">
    <location>
        <begin position="1"/>
        <end position="22"/>
    </location>
</feature>
<accession>A0ABN6MUT9</accession>
<dbReference type="PANTHER" id="PTHR43032">
    <property type="entry name" value="PROTEIN-METHIONINE-SULFOXIDE REDUCTASE"/>
    <property type="match status" value="1"/>
</dbReference>